<feature type="non-terminal residue" evidence="2">
    <location>
        <position position="1"/>
    </location>
</feature>
<gene>
    <name evidence="2" type="ORF">PCOR1329_LOCUS47928</name>
</gene>
<evidence type="ECO:0000256" key="1">
    <source>
        <dbReference type="SAM" id="MobiDB-lite"/>
    </source>
</evidence>
<organism evidence="2 3">
    <name type="scientific">Prorocentrum cordatum</name>
    <dbReference type="NCBI Taxonomy" id="2364126"/>
    <lineage>
        <taxon>Eukaryota</taxon>
        <taxon>Sar</taxon>
        <taxon>Alveolata</taxon>
        <taxon>Dinophyceae</taxon>
        <taxon>Prorocentrales</taxon>
        <taxon>Prorocentraceae</taxon>
        <taxon>Prorocentrum</taxon>
    </lineage>
</organism>
<accession>A0ABN9UEP0</accession>
<evidence type="ECO:0000313" key="3">
    <source>
        <dbReference type="Proteomes" id="UP001189429"/>
    </source>
</evidence>
<sequence>GGAWGHRGAAAAGRGGRPPRISSLQRKFSAGGRSPFHAVPNGVVSLGNFFDDLVEEIYDEAVDLSVVDGDPSADEPPGKIADGDLEWIVKFDGSVRVRSSPSTDGDNVIGEKGPRGAIVIGGVEDGWLSLLYEPGYVKVEADGKALLAKRQVTYMTIPHGTCGQFMEIEAHDGHPQAGGMNNITDYFSCMAAGTSLGSAEAAAVTSDGVCAIEGPSGHSTGKFAP</sequence>
<name>A0ABN9UEP0_9DINO</name>
<keyword evidence="3" id="KW-1185">Reference proteome</keyword>
<protein>
    <recommendedName>
        <fullName evidence="4">Altered inheritance of mitochondria protein 24, mitochondrial</fullName>
    </recommendedName>
</protein>
<dbReference type="EMBL" id="CAUYUJ010015776">
    <property type="protein sequence ID" value="CAK0858000.1"/>
    <property type="molecule type" value="Genomic_DNA"/>
</dbReference>
<reference evidence="2" key="1">
    <citation type="submission" date="2023-10" db="EMBL/GenBank/DDBJ databases">
        <authorList>
            <person name="Chen Y."/>
            <person name="Shah S."/>
            <person name="Dougan E. K."/>
            <person name="Thang M."/>
            <person name="Chan C."/>
        </authorList>
    </citation>
    <scope>NUCLEOTIDE SEQUENCE [LARGE SCALE GENOMIC DNA]</scope>
</reference>
<comment type="caution">
    <text evidence="2">The sequence shown here is derived from an EMBL/GenBank/DDBJ whole genome shotgun (WGS) entry which is preliminary data.</text>
</comment>
<evidence type="ECO:0000313" key="2">
    <source>
        <dbReference type="EMBL" id="CAK0858000.1"/>
    </source>
</evidence>
<dbReference type="Proteomes" id="UP001189429">
    <property type="component" value="Unassembled WGS sequence"/>
</dbReference>
<feature type="compositionally biased region" description="Low complexity" evidence="1">
    <location>
        <begin position="1"/>
        <end position="12"/>
    </location>
</feature>
<feature type="region of interest" description="Disordered" evidence="1">
    <location>
        <begin position="1"/>
        <end position="35"/>
    </location>
</feature>
<proteinExistence type="predicted"/>
<evidence type="ECO:0008006" key="4">
    <source>
        <dbReference type="Google" id="ProtNLM"/>
    </source>
</evidence>